<dbReference type="GO" id="GO:0004714">
    <property type="term" value="F:transmembrane receptor protein tyrosine kinase activity"/>
    <property type="evidence" value="ECO:0007669"/>
    <property type="project" value="TreeGrafter"/>
</dbReference>
<evidence type="ECO:0000256" key="10">
    <source>
        <dbReference type="SAM" id="Phobius"/>
    </source>
</evidence>
<dbReference type="Pfam" id="PF07714">
    <property type="entry name" value="PK_Tyr_Ser-Thr"/>
    <property type="match status" value="1"/>
</dbReference>
<dbReference type="SMART" id="SM00261">
    <property type="entry name" value="FU"/>
    <property type="match status" value="5"/>
</dbReference>
<feature type="coiled-coil region" evidence="8">
    <location>
        <begin position="68"/>
        <end position="95"/>
    </location>
</feature>
<feature type="region of interest" description="Disordered" evidence="9">
    <location>
        <begin position="240"/>
        <end position="269"/>
    </location>
</feature>
<evidence type="ECO:0000256" key="2">
    <source>
        <dbReference type="ARBA" id="ARBA00022553"/>
    </source>
</evidence>
<keyword evidence="10" id="KW-1133">Transmembrane helix</keyword>
<dbReference type="FunFam" id="1.10.510.10:FF:000027">
    <property type="entry name" value="Receptor protein-tyrosine kinase"/>
    <property type="match status" value="1"/>
</dbReference>
<evidence type="ECO:0000256" key="4">
    <source>
        <dbReference type="ARBA" id="ARBA00022741"/>
    </source>
</evidence>
<dbReference type="PANTHER" id="PTHR24416:SF566">
    <property type="entry name" value="EPIDERMAL GROWTH FACTOR RECEPTOR"/>
    <property type="match status" value="1"/>
</dbReference>
<evidence type="ECO:0000256" key="6">
    <source>
        <dbReference type="ARBA" id="ARBA00022840"/>
    </source>
</evidence>
<dbReference type="InterPro" id="IPR001245">
    <property type="entry name" value="Ser-Thr/Tyr_kinase_cat_dom"/>
</dbReference>
<dbReference type="GO" id="GO:0043235">
    <property type="term" value="C:receptor complex"/>
    <property type="evidence" value="ECO:0007669"/>
    <property type="project" value="TreeGrafter"/>
</dbReference>
<dbReference type="GO" id="GO:0022008">
    <property type="term" value="P:neurogenesis"/>
    <property type="evidence" value="ECO:0007669"/>
    <property type="project" value="TreeGrafter"/>
</dbReference>
<organism evidence="12 13">
    <name type="scientific">Schistosoma mekongi</name>
    <name type="common">Parasitic worm</name>
    <dbReference type="NCBI Taxonomy" id="38744"/>
    <lineage>
        <taxon>Eukaryota</taxon>
        <taxon>Metazoa</taxon>
        <taxon>Spiralia</taxon>
        <taxon>Lophotrochozoa</taxon>
        <taxon>Platyhelminthes</taxon>
        <taxon>Trematoda</taxon>
        <taxon>Digenea</taxon>
        <taxon>Strigeidida</taxon>
        <taxon>Schistosomatoidea</taxon>
        <taxon>Schistosomatidae</taxon>
        <taxon>Schistosoma</taxon>
    </lineage>
</organism>
<dbReference type="PROSITE" id="PS50011">
    <property type="entry name" value="PROTEIN_KINASE_DOM"/>
    <property type="match status" value="1"/>
</dbReference>
<dbReference type="InterPro" id="IPR011009">
    <property type="entry name" value="Kinase-like_dom_sf"/>
</dbReference>
<evidence type="ECO:0000259" key="11">
    <source>
        <dbReference type="PROSITE" id="PS50011"/>
    </source>
</evidence>
<dbReference type="InterPro" id="IPR050122">
    <property type="entry name" value="RTK"/>
</dbReference>
<feature type="compositionally biased region" description="Low complexity" evidence="9">
    <location>
        <begin position="240"/>
        <end position="268"/>
    </location>
</feature>
<evidence type="ECO:0000256" key="7">
    <source>
        <dbReference type="ARBA" id="ARBA00023137"/>
    </source>
</evidence>
<keyword evidence="8" id="KW-0175">Coiled coil</keyword>
<dbReference type="Gene3D" id="3.30.200.20">
    <property type="entry name" value="Phosphorylase Kinase, domain 1"/>
    <property type="match status" value="1"/>
</dbReference>
<dbReference type="InterPro" id="IPR000719">
    <property type="entry name" value="Prot_kinase_dom"/>
</dbReference>
<keyword evidence="13" id="KW-1185">Reference proteome</keyword>
<dbReference type="InterPro" id="IPR008266">
    <property type="entry name" value="Tyr_kinase_AS"/>
</dbReference>
<keyword evidence="6" id="KW-0067">ATP-binding</keyword>
<dbReference type="SMART" id="SM00219">
    <property type="entry name" value="TyrKc"/>
    <property type="match status" value="1"/>
</dbReference>
<feature type="domain" description="Protein kinase" evidence="11">
    <location>
        <begin position="1720"/>
        <end position="2040"/>
    </location>
</feature>
<dbReference type="InterPro" id="IPR020635">
    <property type="entry name" value="Tyr_kinase_cat_dom"/>
</dbReference>
<dbReference type="PANTHER" id="PTHR24416">
    <property type="entry name" value="TYROSINE-PROTEIN KINASE RECEPTOR"/>
    <property type="match status" value="1"/>
</dbReference>
<protein>
    <recommendedName>
        <fullName evidence="11">Protein kinase domain-containing protein</fullName>
    </recommendedName>
</protein>
<dbReference type="PRINTS" id="PR00109">
    <property type="entry name" value="TYRKINASE"/>
</dbReference>
<dbReference type="SUPFAM" id="SSF52058">
    <property type="entry name" value="L domain-like"/>
    <property type="match status" value="2"/>
</dbReference>
<evidence type="ECO:0000256" key="1">
    <source>
        <dbReference type="ARBA" id="ARBA00004479"/>
    </source>
</evidence>
<dbReference type="GO" id="GO:0007169">
    <property type="term" value="P:cell surface receptor protein tyrosine kinase signaling pathway"/>
    <property type="evidence" value="ECO:0007669"/>
    <property type="project" value="TreeGrafter"/>
</dbReference>
<reference evidence="12" key="1">
    <citation type="submission" date="2022-04" db="EMBL/GenBank/DDBJ databases">
        <authorList>
            <person name="Xu L."/>
            <person name="Lv Z."/>
        </authorList>
    </citation>
    <scope>NUCLEOTIDE SEQUENCE</scope>
    <source>
        <strain evidence="12">LV_2022a</strain>
    </source>
</reference>
<name>A0AAE2D245_SCHME</name>
<dbReference type="GO" id="GO:0043066">
    <property type="term" value="P:negative regulation of apoptotic process"/>
    <property type="evidence" value="ECO:0007669"/>
    <property type="project" value="TreeGrafter"/>
</dbReference>
<evidence type="ECO:0000313" key="12">
    <source>
        <dbReference type="EMBL" id="KAK4468339.1"/>
    </source>
</evidence>
<dbReference type="Gene3D" id="2.10.220.10">
    <property type="entry name" value="Hormone Receptor, Insulin-like Growth Factor Receptor 1, Chain A, domain 2"/>
    <property type="match status" value="4"/>
</dbReference>
<proteinExistence type="predicted"/>
<dbReference type="Gene3D" id="3.80.20.20">
    <property type="entry name" value="Receptor L-domain"/>
    <property type="match status" value="2"/>
</dbReference>
<keyword evidence="2" id="KW-0597">Phosphoprotein</keyword>
<feature type="coiled-coil region" evidence="8">
    <location>
        <begin position="375"/>
        <end position="409"/>
    </location>
</feature>
<evidence type="ECO:0000256" key="8">
    <source>
        <dbReference type="SAM" id="Coils"/>
    </source>
</evidence>
<dbReference type="Pfam" id="PF01030">
    <property type="entry name" value="Recep_L_domain"/>
    <property type="match status" value="2"/>
</dbReference>
<dbReference type="GO" id="GO:0009925">
    <property type="term" value="C:basal plasma membrane"/>
    <property type="evidence" value="ECO:0007669"/>
    <property type="project" value="TreeGrafter"/>
</dbReference>
<sequence length="2052" mass="233869">MFINKLNGQINWKIILHFILLLKYSSIAIEYQLNITTLNSIQHRKYAKNSLNTFTNSLIQNYKLHHNQSKLSLDIEQMNDSMKNIQNELKQLKTIDMNTNNAADEAVIHGNHLYEINYFKDNPRYANKTVCRSEYTWKDITIPWRILTKNFNSNCTHILGNLIISELDEDDDITLLENIEEISGYLVIYRVGRKELRLPQLKLIKGHEFVLFKSKKVALLVVSNYKQLTEQNDTFNEIQSSSLSSSSSSSSLSSSSSNVSPNENSSSNITLNRRHSLKHLQSLVMTSFISVVQHGIYFYDNPGLCYTPFTLKWDEMVENADLQTIDLYALHSNVNISLWYEYCQCKYMNICMHRFNNGIITEQPLINLSNRQLTKQSYNELLQSINNNLEKKKLKKREITNSMMKLEASQVFANEFTEDNVNSTITQPSENIQSEESTIGTMYNEMDISNTNAVNDQETQTEHLFVDNDDMSKLPSTIQNDLLSLPKIAVELDQLYIDNNNNMASELIHDDTTTTIMEPLNENETTSEDGSDFTNIIHDVNTSTTIATVAANAEYNISLSNNYSAIDLLSYNDITSSTTLASNEHNKIDESISETDRVKDVIKLVTSSPIEYPNLPCHTSCPLIQGKRYCWGPGRDQCQAAHKCQIRLCEGSNWCFRTKSNEYDINSSSHYQFQTNMNYATSKEQCCHSECAAGCYGPRARDCNACLRLSNRGVCTDSCPASKKYDKSTFSWVENPDGLLTLGTICVKSCPSKDGDHCVSKCARPGYVAYQGECIPCPNSICPKVCTLNEIESIKGVDYLHRKSLRAMENCTVFEGDIKLSMQSFIGDPFYNLSQADEGVRWEDLVIGLSKLEYITGTLYISAGSHAPWMTNLTFLSNVKIIGGISQNIQQTRTININLNYHLEFLGMNSLHKLGYTSLLITGNPRLCYIDTIDWINLFNDEINQLNHNKNQLITINYLIYQKNLLHNNNNNNFYEKSILRHKKNAKKWRTFKDSIVFIGGNAHFEFCRGRGAVCSELCQPQTGCWGPGIQFCLQCKYWSVENSDGSRLCVENCEDIPGFYTPTLNNINNNIEKLFNDKLDTMIDSQNISKSILINETIKSTEFNNQRHLNSENKLPSYNETSNYNVSSMKCKKCSDMCSLQKKTCYGPNDDQCVGSCRFVQDGPFCRANCPPNKYADPLTKKCIECSTMCTPPADTVKDMYIYGNNNNYNNNVFDQTIGISLKYHCTGSGDWPGTGGCYYCKQTVLYLEPKNSDHHLKCVNACPFGTYQHVINLHHRGGSSVDHRLTTYFNMKEQDEDEKSLKNNSLNRSPWSQTDNNLFYNLPPKIRNEIATWLINHTQPKLYGLAQICLPCNEQCHSDIMLSRQSNIVGSSSVACYGPSPEQCVRCAYASYQGRCVSTCPTGTYPKQKLFRNFDTNLLHYQYHGYSTDNITSYECLPCHYECEIGCSGPTANDCTRCRHVKIYHDSQMKSWLCNKTCPDFSPFQISDKITGEILCSINANHLHILPYNQLQSYNNHYQKSINNTLINNNNNKFNIIQNDQLINQLIITNQYLSINYIGLLYALIALIIMLLLLSIIIYWTIHIRSKYIRIEQNDYDPDQQSIKNNTDEVNKKMSKSTTTPTIYASLNRICEKFWTQGRPELMKKKIMTTSLINQQLTRKKLCNTLNWNDTSIQVNGVTSVDKEDKLKNSIDENISSTYSDSLKPNMATLRIITESELIRGPLIGSGAFGTVYCGIWCPKFIRTKSDSTNGTCSTLTTATVTPTSCISNVKKFDWDKHTNEEVETMPEITNDNLFNLNIPVAIKVLSDSADPQTNKDLLEEAKVMATVDHPCCIRFLALCLTSKLQLITQFLPLGSLLEFVKIRWDVIEINSLFQWSEQIASGMAYLSSRGIIHRDLAARNVLVQSKDQVQITDFGLAKCLDTTHSEYHASGGRMPIKWLAIESIQDRKFSYKSDVWAYGITLWEMCTFGHRPYENIHARDLLDYLEKGNRLPQPETTSLEFYCLMLQCWHADPNLRPTFKELCSALNEMKTTPNRYLFITVKISTTKDM</sequence>
<dbReference type="InterPro" id="IPR000494">
    <property type="entry name" value="Rcpt_L-dom"/>
</dbReference>
<dbReference type="Proteomes" id="UP001292079">
    <property type="component" value="Unassembled WGS sequence"/>
</dbReference>
<dbReference type="EMBL" id="JALJAT010000007">
    <property type="protein sequence ID" value="KAK4468339.1"/>
    <property type="molecule type" value="Genomic_DNA"/>
</dbReference>
<dbReference type="InterPro" id="IPR006212">
    <property type="entry name" value="Furin_repeat"/>
</dbReference>
<evidence type="ECO:0000256" key="9">
    <source>
        <dbReference type="SAM" id="MobiDB-lite"/>
    </source>
</evidence>
<comment type="caution">
    <text evidence="12">The sequence shown here is derived from an EMBL/GenBank/DDBJ whole genome shotgun (WGS) entry which is preliminary data.</text>
</comment>
<accession>A0AAE2D245</accession>
<dbReference type="CDD" id="cd00064">
    <property type="entry name" value="FU"/>
    <property type="match status" value="4"/>
</dbReference>
<keyword evidence="4" id="KW-0547">Nucleotide-binding</keyword>
<gene>
    <name evidence="12" type="ORF">MN116_008133</name>
</gene>
<dbReference type="InterPro" id="IPR009030">
    <property type="entry name" value="Growth_fac_rcpt_cys_sf"/>
</dbReference>
<reference evidence="12" key="2">
    <citation type="journal article" date="2023" name="Infect Dis Poverty">
        <title>Chromosome-scale genome of the human blood fluke Schistosoma mekongi and its implications for public health.</title>
        <authorList>
            <person name="Zhou M."/>
            <person name="Xu L."/>
            <person name="Xu D."/>
            <person name="Chen W."/>
            <person name="Khan J."/>
            <person name="Hu Y."/>
            <person name="Huang H."/>
            <person name="Wei H."/>
            <person name="Zhang Y."/>
            <person name="Chusongsang P."/>
            <person name="Tanasarnprasert K."/>
            <person name="Hu X."/>
            <person name="Limpanont Y."/>
            <person name="Lv Z."/>
        </authorList>
    </citation>
    <scope>NUCLEOTIDE SEQUENCE</scope>
    <source>
        <strain evidence="12">LV_2022a</strain>
    </source>
</reference>
<keyword evidence="5" id="KW-0418">Kinase</keyword>
<evidence type="ECO:0000256" key="3">
    <source>
        <dbReference type="ARBA" id="ARBA00022679"/>
    </source>
</evidence>
<dbReference type="SUPFAM" id="SSF57184">
    <property type="entry name" value="Growth factor receptor domain"/>
    <property type="match status" value="3"/>
</dbReference>
<keyword evidence="7" id="KW-0829">Tyrosine-protein kinase</keyword>
<dbReference type="InterPro" id="IPR036941">
    <property type="entry name" value="Rcpt_L-dom_sf"/>
</dbReference>
<dbReference type="GO" id="GO:0005524">
    <property type="term" value="F:ATP binding"/>
    <property type="evidence" value="ECO:0007669"/>
    <property type="project" value="UniProtKB-KW"/>
</dbReference>
<dbReference type="Gene3D" id="1.10.510.10">
    <property type="entry name" value="Transferase(Phosphotransferase) domain 1"/>
    <property type="match status" value="1"/>
</dbReference>
<dbReference type="PROSITE" id="PS00109">
    <property type="entry name" value="PROTEIN_KINASE_TYR"/>
    <property type="match status" value="1"/>
</dbReference>
<keyword evidence="10" id="KW-0472">Membrane</keyword>
<feature type="transmembrane region" description="Helical" evidence="10">
    <location>
        <begin position="1559"/>
        <end position="1584"/>
    </location>
</feature>
<evidence type="ECO:0000313" key="13">
    <source>
        <dbReference type="Proteomes" id="UP001292079"/>
    </source>
</evidence>
<comment type="subcellular location">
    <subcellularLocation>
        <location evidence="1">Membrane</location>
        <topology evidence="1">Single-pass type I membrane protein</topology>
    </subcellularLocation>
</comment>
<keyword evidence="3" id="KW-0808">Transferase</keyword>
<evidence type="ECO:0000256" key="5">
    <source>
        <dbReference type="ARBA" id="ARBA00022777"/>
    </source>
</evidence>
<dbReference type="SUPFAM" id="SSF56112">
    <property type="entry name" value="Protein kinase-like (PK-like)"/>
    <property type="match status" value="1"/>
</dbReference>
<keyword evidence="10" id="KW-0812">Transmembrane</keyword>
<dbReference type="GO" id="GO:0008284">
    <property type="term" value="P:positive regulation of cell population proliferation"/>
    <property type="evidence" value="ECO:0007669"/>
    <property type="project" value="TreeGrafter"/>
</dbReference>